<evidence type="ECO:0000259" key="2">
    <source>
        <dbReference type="Pfam" id="PF01844"/>
    </source>
</evidence>
<dbReference type="AlphaFoldDB" id="A0A9P9A5Z6"/>
<dbReference type="CDD" id="cd00085">
    <property type="entry name" value="HNHc"/>
    <property type="match status" value="1"/>
</dbReference>
<dbReference type="InterPro" id="IPR003615">
    <property type="entry name" value="HNH_nuc"/>
</dbReference>
<dbReference type="GO" id="GO:0004519">
    <property type="term" value="F:endonuclease activity"/>
    <property type="evidence" value="ECO:0007669"/>
    <property type="project" value="InterPro"/>
</dbReference>
<name>A0A9P9A5Z6_9PEZI</name>
<dbReference type="Pfam" id="PF01844">
    <property type="entry name" value="HNH"/>
    <property type="match status" value="1"/>
</dbReference>
<dbReference type="PANTHER" id="PTHR37827">
    <property type="entry name" value="TUDOR DOMAIN-CONTAINING PROTEIN"/>
    <property type="match status" value="1"/>
</dbReference>
<evidence type="ECO:0000313" key="4">
    <source>
        <dbReference type="Proteomes" id="UP000770015"/>
    </source>
</evidence>
<dbReference type="EMBL" id="JAGSXJ010000034">
    <property type="protein sequence ID" value="KAH6668073.1"/>
    <property type="molecule type" value="Genomic_DNA"/>
</dbReference>
<organism evidence="3 4">
    <name type="scientific">Plectosphaerella plurivora</name>
    <dbReference type="NCBI Taxonomy" id="936078"/>
    <lineage>
        <taxon>Eukaryota</taxon>
        <taxon>Fungi</taxon>
        <taxon>Dikarya</taxon>
        <taxon>Ascomycota</taxon>
        <taxon>Pezizomycotina</taxon>
        <taxon>Sordariomycetes</taxon>
        <taxon>Hypocreomycetidae</taxon>
        <taxon>Glomerellales</taxon>
        <taxon>Plectosphaerellaceae</taxon>
        <taxon>Plectosphaerella</taxon>
    </lineage>
</organism>
<proteinExistence type="predicted"/>
<dbReference type="GO" id="GO:0003676">
    <property type="term" value="F:nucleic acid binding"/>
    <property type="evidence" value="ECO:0007669"/>
    <property type="project" value="InterPro"/>
</dbReference>
<sequence length="260" mass="28761">MSNTSLDTPQFDIFRDCLSAAIVERVTRPAAKTKKRARKGKNDPADVTPASHLNDTDTTNDAEDLAEFTNYIAGETFEALPDDLKTLTHLTWAASGDIQTRYALPLTGSDAAAILHSLDPSIPESLIIYGIIDGVKQGAPELLAPVLSDFIGAATAPPPPPRATKGAAEGCELCGRDWIPLTYHHLIPRFVHEKAVKRGWHRPEDLENVAWLCRLCHSSVHRFASHEDLARHYYTVELLLAEDEVAKFARYASKVRWKGR</sequence>
<feature type="region of interest" description="Disordered" evidence="1">
    <location>
        <begin position="30"/>
        <end position="60"/>
    </location>
</feature>
<evidence type="ECO:0000256" key="1">
    <source>
        <dbReference type="SAM" id="MobiDB-lite"/>
    </source>
</evidence>
<gene>
    <name evidence="3" type="ORF">F5X68DRAFT_216646</name>
</gene>
<dbReference type="Proteomes" id="UP000770015">
    <property type="component" value="Unassembled WGS sequence"/>
</dbReference>
<dbReference type="OrthoDB" id="4850648at2759"/>
<dbReference type="InterPro" id="IPR002711">
    <property type="entry name" value="HNH"/>
</dbReference>
<reference evidence="3" key="1">
    <citation type="journal article" date="2021" name="Nat. Commun.">
        <title>Genetic determinants of endophytism in the Arabidopsis root mycobiome.</title>
        <authorList>
            <person name="Mesny F."/>
            <person name="Miyauchi S."/>
            <person name="Thiergart T."/>
            <person name="Pickel B."/>
            <person name="Atanasova L."/>
            <person name="Karlsson M."/>
            <person name="Huettel B."/>
            <person name="Barry K.W."/>
            <person name="Haridas S."/>
            <person name="Chen C."/>
            <person name="Bauer D."/>
            <person name="Andreopoulos W."/>
            <person name="Pangilinan J."/>
            <person name="LaButti K."/>
            <person name="Riley R."/>
            <person name="Lipzen A."/>
            <person name="Clum A."/>
            <person name="Drula E."/>
            <person name="Henrissat B."/>
            <person name="Kohler A."/>
            <person name="Grigoriev I.V."/>
            <person name="Martin F.M."/>
            <person name="Hacquard S."/>
        </authorList>
    </citation>
    <scope>NUCLEOTIDE SEQUENCE</scope>
    <source>
        <strain evidence="3">MPI-SDFR-AT-0117</strain>
    </source>
</reference>
<dbReference type="PANTHER" id="PTHR37827:SF1">
    <property type="entry name" value="HNH DOMAIN-CONTAINING PROTEIN"/>
    <property type="match status" value="1"/>
</dbReference>
<accession>A0A9P9A5Z6</accession>
<feature type="domain" description="HNH" evidence="2">
    <location>
        <begin position="171"/>
        <end position="222"/>
    </location>
</feature>
<evidence type="ECO:0000313" key="3">
    <source>
        <dbReference type="EMBL" id="KAH6668073.1"/>
    </source>
</evidence>
<keyword evidence="4" id="KW-1185">Reference proteome</keyword>
<dbReference type="GO" id="GO:0008270">
    <property type="term" value="F:zinc ion binding"/>
    <property type="evidence" value="ECO:0007669"/>
    <property type="project" value="InterPro"/>
</dbReference>
<protein>
    <submittedName>
        <fullName evidence="3">YisB protein</fullName>
    </submittedName>
</protein>
<comment type="caution">
    <text evidence="3">The sequence shown here is derived from an EMBL/GenBank/DDBJ whole genome shotgun (WGS) entry which is preliminary data.</text>
</comment>